<dbReference type="Proteomes" id="UP001157502">
    <property type="component" value="Chromosome 9"/>
</dbReference>
<gene>
    <name evidence="1" type="ORF">DPEC_G00112500</name>
</gene>
<accession>A0ACC2GTK3</accession>
<dbReference type="EMBL" id="CM055736">
    <property type="protein sequence ID" value="KAJ8006948.1"/>
    <property type="molecule type" value="Genomic_DNA"/>
</dbReference>
<evidence type="ECO:0000313" key="2">
    <source>
        <dbReference type="Proteomes" id="UP001157502"/>
    </source>
</evidence>
<evidence type="ECO:0000313" key="1">
    <source>
        <dbReference type="EMBL" id="KAJ8006948.1"/>
    </source>
</evidence>
<name>A0ACC2GTK3_DALPE</name>
<keyword evidence="2" id="KW-1185">Reference proteome</keyword>
<protein>
    <submittedName>
        <fullName evidence="1">Uncharacterized protein</fullName>
    </submittedName>
</protein>
<organism evidence="1 2">
    <name type="scientific">Dallia pectoralis</name>
    <name type="common">Alaska blackfish</name>
    <dbReference type="NCBI Taxonomy" id="75939"/>
    <lineage>
        <taxon>Eukaryota</taxon>
        <taxon>Metazoa</taxon>
        <taxon>Chordata</taxon>
        <taxon>Craniata</taxon>
        <taxon>Vertebrata</taxon>
        <taxon>Euteleostomi</taxon>
        <taxon>Actinopterygii</taxon>
        <taxon>Neopterygii</taxon>
        <taxon>Teleostei</taxon>
        <taxon>Protacanthopterygii</taxon>
        <taxon>Esociformes</taxon>
        <taxon>Umbridae</taxon>
        <taxon>Dallia</taxon>
    </lineage>
</organism>
<reference evidence="1" key="1">
    <citation type="submission" date="2021-05" db="EMBL/GenBank/DDBJ databases">
        <authorList>
            <person name="Pan Q."/>
            <person name="Jouanno E."/>
            <person name="Zahm M."/>
            <person name="Klopp C."/>
            <person name="Cabau C."/>
            <person name="Louis A."/>
            <person name="Berthelot C."/>
            <person name="Parey E."/>
            <person name="Roest Crollius H."/>
            <person name="Montfort J."/>
            <person name="Robinson-Rechavi M."/>
            <person name="Bouchez O."/>
            <person name="Lampietro C."/>
            <person name="Lopez Roques C."/>
            <person name="Donnadieu C."/>
            <person name="Postlethwait J."/>
            <person name="Bobe J."/>
            <person name="Dillon D."/>
            <person name="Chandos A."/>
            <person name="von Hippel F."/>
            <person name="Guiguen Y."/>
        </authorList>
    </citation>
    <scope>NUCLEOTIDE SEQUENCE</scope>
    <source>
        <strain evidence="1">YG-Jan2019</strain>
    </source>
</reference>
<sequence>MLREVGDLEICKCDKDLVKSDEIPYNKEINVYVPTMGINERSRRKTPEFFTFCSDHCVTFQKEHRTRCTWRWTGWHARVLVRAKGDAKACCQGKMLLCSLFRVTDSSYQYRRSEASRAELSL</sequence>
<comment type="caution">
    <text evidence="1">The sequence shown here is derived from an EMBL/GenBank/DDBJ whole genome shotgun (WGS) entry which is preliminary data.</text>
</comment>
<proteinExistence type="predicted"/>